<dbReference type="SMART" id="SM00869">
    <property type="entry name" value="Autotransporter"/>
    <property type="match status" value="1"/>
</dbReference>
<dbReference type="NCBIfam" id="TIGR01414">
    <property type="entry name" value="autotrans_barl"/>
    <property type="match status" value="1"/>
</dbReference>
<dbReference type="PROSITE" id="PS51208">
    <property type="entry name" value="AUTOTRANSPORTER"/>
    <property type="match status" value="1"/>
</dbReference>
<dbReference type="InterPro" id="IPR024973">
    <property type="entry name" value="ESPR"/>
</dbReference>
<evidence type="ECO:0000313" key="7">
    <source>
        <dbReference type="Proteomes" id="UP000373449"/>
    </source>
</evidence>
<dbReference type="Pfam" id="PF18883">
    <property type="entry name" value="AC_1"/>
    <property type="match status" value="1"/>
</dbReference>
<feature type="domain" description="Autotransporter" evidence="3">
    <location>
        <begin position="1735"/>
        <end position="2023"/>
    </location>
</feature>
<accession>A0A2C6DIE5</accession>
<dbReference type="GO" id="GO:0019867">
    <property type="term" value="C:outer membrane"/>
    <property type="evidence" value="ECO:0007669"/>
    <property type="project" value="InterPro"/>
</dbReference>
<dbReference type="InterPro" id="IPR005546">
    <property type="entry name" value="Autotransporte_beta"/>
</dbReference>
<dbReference type="Gene3D" id="2.40.128.130">
    <property type="entry name" value="Autotransporter beta-domain"/>
    <property type="match status" value="1"/>
</dbReference>
<dbReference type="EMBL" id="PDDX01000001">
    <property type="protein sequence ID" value="PHI28092.1"/>
    <property type="molecule type" value="Genomic_DNA"/>
</dbReference>
<organism evidence="4 6">
    <name type="scientific">Budvicia aquatica</name>
    <dbReference type="NCBI Taxonomy" id="82979"/>
    <lineage>
        <taxon>Bacteria</taxon>
        <taxon>Pseudomonadati</taxon>
        <taxon>Pseudomonadota</taxon>
        <taxon>Gammaproteobacteria</taxon>
        <taxon>Enterobacterales</taxon>
        <taxon>Budviciaceae</taxon>
        <taxon>Budvicia</taxon>
    </lineage>
</organism>
<dbReference type="InterPro" id="IPR006315">
    <property type="entry name" value="OM_autotransptr_brl_dom"/>
</dbReference>
<dbReference type="RefSeq" id="WP_036014964.1">
    <property type="nucleotide sequence ID" value="NZ_CAADJA010000002.1"/>
</dbReference>
<gene>
    <name evidence="5" type="primary">icsA_4</name>
    <name evidence="4" type="ORF">CRN84_01400</name>
    <name evidence="5" type="ORF">NCTC12282_00757</name>
</gene>
<name>A0A2C6DIE5_9GAMM</name>
<dbReference type="InterPro" id="IPR050909">
    <property type="entry name" value="Bact_Autotransporter_VF"/>
</dbReference>
<dbReference type="InterPro" id="IPR013425">
    <property type="entry name" value="Autotrns_rpt"/>
</dbReference>
<dbReference type="OrthoDB" id="6462569at2"/>
<evidence type="ECO:0000313" key="5">
    <source>
        <dbReference type="EMBL" id="VFS45870.1"/>
    </source>
</evidence>
<keyword evidence="1" id="KW-0732">Signal</keyword>
<evidence type="ECO:0000256" key="2">
    <source>
        <dbReference type="ARBA" id="ARBA00023026"/>
    </source>
</evidence>
<keyword evidence="2" id="KW-0843">Virulence</keyword>
<dbReference type="InterPro" id="IPR012332">
    <property type="entry name" value="Autotransporter_pectin_lyase_C"/>
</dbReference>
<dbReference type="EMBL" id="CAADJA010000002">
    <property type="protein sequence ID" value="VFS45870.1"/>
    <property type="molecule type" value="Genomic_DNA"/>
</dbReference>
<evidence type="ECO:0000313" key="4">
    <source>
        <dbReference type="EMBL" id="PHI28092.1"/>
    </source>
</evidence>
<dbReference type="Pfam" id="PF13018">
    <property type="entry name" value="ESPR"/>
    <property type="match status" value="1"/>
</dbReference>
<dbReference type="SUPFAM" id="SSF103515">
    <property type="entry name" value="Autotransporter"/>
    <property type="match status" value="1"/>
</dbReference>
<proteinExistence type="predicted"/>
<dbReference type="NCBIfam" id="TIGR02601">
    <property type="entry name" value="autotrns_rpt"/>
    <property type="match status" value="3"/>
</dbReference>
<reference evidence="5 7" key="3">
    <citation type="submission" date="2019-03" db="EMBL/GenBank/DDBJ databases">
        <authorList>
            <consortium name="Pathogen Informatics"/>
        </authorList>
    </citation>
    <scope>NUCLEOTIDE SEQUENCE [LARGE SCALE GENOMIC DNA]</scope>
    <source>
        <strain evidence="5 7">NCTC12282</strain>
    </source>
</reference>
<protein>
    <submittedName>
        <fullName evidence="4">Outer membrane autotransporter barrel domain-containing protein</fullName>
    </submittedName>
    <submittedName>
        <fullName evidence="5">Outer membrane protein IcsA autotransporter</fullName>
    </submittedName>
</protein>
<evidence type="ECO:0000313" key="6">
    <source>
        <dbReference type="Proteomes" id="UP000224974"/>
    </source>
</evidence>
<dbReference type="Proteomes" id="UP000373449">
    <property type="component" value="Unassembled WGS sequence"/>
</dbReference>
<dbReference type="PANTHER" id="PTHR12338:SF5">
    <property type="entry name" value="ANTIGEN 43-RELATED"/>
    <property type="match status" value="1"/>
</dbReference>
<dbReference type="SUPFAM" id="SSF51126">
    <property type="entry name" value="Pectin lyase-like"/>
    <property type="match status" value="4"/>
</dbReference>
<evidence type="ECO:0000256" key="1">
    <source>
        <dbReference type="ARBA" id="ARBA00022729"/>
    </source>
</evidence>
<dbReference type="Gene3D" id="2.160.20.20">
    <property type="match status" value="4"/>
</dbReference>
<dbReference type="CDD" id="cd01344">
    <property type="entry name" value="PL2_Passenger_AT"/>
    <property type="match status" value="1"/>
</dbReference>
<dbReference type="Proteomes" id="UP000224974">
    <property type="component" value="Unassembled WGS sequence"/>
</dbReference>
<dbReference type="InterPro" id="IPR043990">
    <property type="entry name" value="AC_1"/>
</dbReference>
<dbReference type="InterPro" id="IPR011050">
    <property type="entry name" value="Pectin_lyase_fold/virulence"/>
</dbReference>
<keyword evidence="6" id="KW-1185">Reference proteome</keyword>
<dbReference type="STRING" id="1111728.GCA_000427805_02586"/>
<evidence type="ECO:0000259" key="3">
    <source>
        <dbReference type="PROSITE" id="PS51208"/>
    </source>
</evidence>
<dbReference type="Pfam" id="PF12951">
    <property type="entry name" value="PATR"/>
    <property type="match status" value="6"/>
</dbReference>
<reference evidence="4" key="1">
    <citation type="submission" date="2017-09" db="EMBL/GenBank/DDBJ databases">
        <title>FDA dAtabase for Regulatory Grade micrObial Sequences (FDA-ARGOS): Supporting development and validation of Infectious Disease Dx tests.</title>
        <authorList>
            <person name="Minogue T."/>
            <person name="Wolcott M."/>
            <person name="Wasieloski L."/>
            <person name="Aguilar W."/>
            <person name="Moore D."/>
            <person name="Tallon L.J."/>
            <person name="Sadzewicz L."/>
            <person name="Ott S."/>
            <person name="Zhao X."/>
            <person name="Nagaraj S."/>
            <person name="Vavikolanu K."/>
            <person name="Aluvathingal J."/>
            <person name="Nadendla S."/>
            <person name="Sichtig H."/>
        </authorList>
    </citation>
    <scope>NUCLEOTIDE SEQUENCE</scope>
    <source>
        <strain evidence="4">FDAARGOS_387</strain>
    </source>
</reference>
<reference evidence="6" key="2">
    <citation type="submission" date="2017-09" db="EMBL/GenBank/DDBJ databases">
        <title>FDA dAtabase for Regulatory Grade micrObial Sequences (FDA-ARGOS): Supporting development and validation of Infectious Disease Dx tests.</title>
        <authorList>
            <person name="Minogue T."/>
            <person name="Wolcott M."/>
            <person name="Wasieloski L."/>
            <person name="Aguilar W."/>
            <person name="Moore D."/>
            <person name="Tallon L."/>
            <person name="Sadzewicz L."/>
            <person name="Ott S."/>
            <person name="Zhao X."/>
            <person name="Nagaraj S."/>
            <person name="Vavikolanu K."/>
            <person name="Aluvathingal J."/>
            <person name="Nadendla S."/>
            <person name="Sichtig H."/>
        </authorList>
    </citation>
    <scope>NUCLEOTIDE SEQUENCE [LARGE SCALE GENOMIC DNA]</scope>
    <source>
        <strain evidence="6">FDAARGOS_387</strain>
    </source>
</reference>
<sequence length="2023" mass="207254">MNRIFRTIWNTSLGVWVAVSEIANASKNNVSSKHTLSLSKKSFINAFPVLPRQFKLHTLAVLFGASFIFPAYGQITTQQRANANNIVLDQDVNISLAASGTPGYGLWAQNGGQISASTNQISVASALSSALYAESGGQIVLNGTGGVLDLSNQNSGSSVPIIVATGNGTSVDLTGATIHGNTSSVNNFTQSVVALAGASLNLTDSTISVVGGTQDSQSGPVGIYISGVGTTANLDQVELNLSTVSTRGGGMSGLMVNGQATVVGHDLTINLSSGTAGPQVAIASSGSGTNVTLNNTTLIGTATATANQIITAMQAISGGALTLNGGSISGNGITSGLSSNGNNSVLNANNFNVSTAKSNGSQLVSAANGGVLNFTGGTISSTPTQGMTLVYAAVLNSRVNLKDATVVMQKGGATSNINGVGLYIHGAASIIADNTLIDINALSGNLRVIGATAAQGNTGSQIQLLNGSKINVVGGYSANYGGSYGVLLSGTGNNFTGSDSSVTVSRSSPTVGQGVTGIQIQNGATASLTNMTIQATGDGSQAVVGSGSGTQINLNAGNTITTNGANGHGLAVLNGATLNGLTASGTTITTQGSGANALYLAGPATANSVNLNNVSLSSAQASAINIASGSANIELSGGSVTAGTRPWLNVAAGASAQVTLKDSQRVTGSTQMLATGTSDLLLNSGATWELTANSQLSSLAFNDGKLIFSANAAITTNSPVTLSGNGGEFDSNGLNVSFANQLQGNGQLLKSGAGTLTLTSTGSSIGSVDVQSGVLNFGQSGTFSTSGDFITRNGATTQLGFIPTQINVGGTFTQESGSTLDVTVGARPDIVADHAILDGELVISGFQRDTYPVKASEVEANPYTIIHTTGPLGISGNFTNQVGSDLGIDYLLEQGYISADNQDYNIGFRMAWTDGGQSQGSGDFTLNDVNDAFNVDLALHNQSVPSGGFDSGWSGTTLTKKGAGLLVLSALNTYSGKTDVMGGSLSLAGNGDIGASSQLLLSGSDSRFDISYLTGSSTTINNLAGVSGSRVTLSGGNPANLSAKTLVIHNVANADSNGNTEFSGVIDDAGLGSNLTKTGAGSLTLSGDNTYTGMTAVDEGSLFIGSGGTSGSLMSAQLTIADNSTVIFNRADNSEYAGLITGSADSTLIKRGNGILTLSMADSLFGSSTVEAGTLRLNQVGVITSIGDFTLMGGAALDLGNPGSYLTVDSNFNMQDGSTLNVFIDPKVGVQYTDIYAQQAQIGSDTTLNIAGFSATYGLPNSSDYHLTDITVLHTLNGLNFTHGATDFATLGVGGAGSSVDYLVVEGKQIGGTDYNIGVGLSWYGAHFNLPAGYLPTGNFTLTNVNEVFQVDAALNNESSYGQSGDADYWDGQSLTKKGQGTLLLSEANTYTGDTVIEQGGLSLLGNGDISYSRQLSLNGADANFNISQVNSAARTIHNLTGVAGSQIILGDKTLTVNNATDTLFSGDFITAEGSLSKTGNGELILAGYTGWTGNTELQAGTLTLDGSNGGAQLVSDIIGSSGSTLNLIHGASLTGAIDPADVNIDRDSLWNMTASSQVNHLTLAGTVNFSQPEGPLNAGRTLNVANWAGDGGSISLYSALGGDDAITDKLVIDGDTSGSTLVKVTNAGGSGAQTLKGIELIEVKGASNGEFVQNGRIVAGAYDYSLVRGTEDRANNWYLTSLAPKPNPSPEPLPEIKRPEAGSYIANLAAANTLFITSLHDRLGETQYIDALSGEKKVTSMWLRSIGGHNRWRDGSDQIKTQSDRYVIQMGGDIAQWSTDGLDRWHLGLMAGYGNSQSNSGSRLSGYSSDGSVDGYSLGIYGTWYANQQDKSGLYLDSWAQYGWFDNQVNGQDIGQENYHSSGITASVESGYTFKMGETINSDSNRESYFIQPKLQVIWMGVSADDHHEANGTRVSGKGDGNVMTRLGLRAYMQGHSAIDDGKDRQFQPFIEANWIHNSDDFGTTMNGVTVTQAGAKNRGELKLGVEGQWSPRLNLWGNVGQQLGDKGYSDTAIVLGVKYNF</sequence>
<dbReference type="PANTHER" id="PTHR12338">
    <property type="entry name" value="AUTOTRANSPORTER"/>
    <property type="match status" value="1"/>
</dbReference>
<dbReference type="Pfam" id="PF03797">
    <property type="entry name" value="Autotransporter"/>
    <property type="match status" value="1"/>
</dbReference>
<dbReference type="InterPro" id="IPR036709">
    <property type="entry name" value="Autotransporte_beta_dom_sf"/>
</dbReference>